<gene>
    <name evidence="1" type="ORF">ACH5RR_021158</name>
</gene>
<dbReference type="EMBL" id="JBJUIK010000009">
    <property type="protein sequence ID" value="KAL3518569.1"/>
    <property type="molecule type" value="Genomic_DNA"/>
</dbReference>
<evidence type="ECO:0000313" key="1">
    <source>
        <dbReference type="EMBL" id="KAL3518569.1"/>
    </source>
</evidence>
<comment type="caution">
    <text evidence="1">The sequence shown here is derived from an EMBL/GenBank/DDBJ whole genome shotgun (WGS) entry which is preliminary data.</text>
</comment>
<sequence>MIVKCNVKVSLLIHNFTKFFSEDRLSNLEEKIIILLVGKAGKTLTTVRLLSPGGGWGCVGLWCFNSNFFNLYETLSKIDPDRLGKGVCVTLRLMRLDHP</sequence>
<dbReference type="AlphaFoldDB" id="A0ABD2ZHI8"/>
<name>A0ABD2ZHI8_9GENT</name>
<dbReference type="Proteomes" id="UP001630127">
    <property type="component" value="Unassembled WGS sequence"/>
</dbReference>
<keyword evidence="2" id="KW-1185">Reference proteome</keyword>
<reference evidence="1 2" key="1">
    <citation type="submission" date="2024-11" db="EMBL/GenBank/DDBJ databases">
        <title>A near-complete genome assembly of Cinchona calisaya.</title>
        <authorList>
            <person name="Lian D.C."/>
            <person name="Zhao X.W."/>
            <person name="Wei L."/>
        </authorList>
    </citation>
    <scope>NUCLEOTIDE SEQUENCE [LARGE SCALE GENOMIC DNA]</scope>
    <source>
        <tissue evidence="1">Nenye</tissue>
    </source>
</reference>
<accession>A0ABD2ZHI8</accession>
<evidence type="ECO:0000313" key="2">
    <source>
        <dbReference type="Proteomes" id="UP001630127"/>
    </source>
</evidence>
<protein>
    <submittedName>
        <fullName evidence="1">Uncharacterized protein</fullName>
    </submittedName>
</protein>
<organism evidence="1 2">
    <name type="scientific">Cinchona calisaya</name>
    <dbReference type="NCBI Taxonomy" id="153742"/>
    <lineage>
        <taxon>Eukaryota</taxon>
        <taxon>Viridiplantae</taxon>
        <taxon>Streptophyta</taxon>
        <taxon>Embryophyta</taxon>
        <taxon>Tracheophyta</taxon>
        <taxon>Spermatophyta</taxon>
        <taxon>Magnoliopsida</taxon>
        <taxon>eudicotyledons</taxon>
        <taxon>Gunneridae</taxon>
        <taxon>Pentapetalae</taxon>
        <taxon>asterids</taxon>
        <taxon>lamiids</taxon>
        <taxon>Gentianales</taxon>
        <taxon>Rubiaceae</taxon>
        <taxon>Cinchonoideae</taxon>
        <taxon>Cinchoneae</taxon>
        <taxon>Cinchona</taxon>
    </lineage>
</organism>
<proteinExistence type="predicted"/>